<evidence type="ECO:0000256" key="4">
    <source>
        <dbReference type="ARBA" id="ARBA00023002"/>
    </source>
</evidence>
<sequence length="553" mass="63773">MELTKTYPDGTTPTIAVIGAGVSGLCAAIQLQRQLQLTTYTVYELEAEIGGTWHSNTYPGCQSDAPSHLYSYSFAPNYDFSKKFVKQSEVLAYFRSTAKTFNIYDKIRFKTRIMSMQWHETRRKWILRWVKDETGVEGQDEFDIVIHGTGVLRLPKIPKEFEAFEGELWHSARWNHSVDITGKRVGVVGIGASGAQIIPAIADQVQSLDVYGRSPCYITPQRNRTYNWVWRLLFRHVPFFYAFYRAFAFYYVDSTFLLYYKLAWYSAFHRAVVYFVTWWHRFRHLPNDPKLRQQLTPEYELASRRIILSDSFFSAFKKPNVHLHSDPIVAVEGKKIRTRDGSEKELDVLVLATGFDWIGNFPVGYFTGRNGVDIPVNWGESPTTYYGTSVPLAPNFFLIWGPNSGIAHHALTTVVELQVSYAIKTISHMMKNNLQSMEIKQSAAEDFLKLLDRRIEHTEFTTTVMPKFLNSKGQCRGFWFGTVTEFWLRTRKIHPELYDVVKRAEGTKKEEKQSEEEEKKKKKKKKGEKQFGHLNGDSNADSGQHLIGSSTED</sequence>
<protein>
    <recommendedName>
        <fullName evidence="8">FAD/NAD(P)-binding domain-containing protein</fullName>
    </recommendedName>
</protein>
<dbReference type="OrthoDB" id="74360at2759"/>
<name>A0A9P7XY30_9FUNG</name>
<evidence type="ECO:0000256" key="2">
    <source>
        <dbReference type="ARBA" id="ARBA00022630"/>
    </source>
</evidence>
<dbReference type="GO" id="GO:0050660">
    <property type="term" value="F:flavin adenine dinucleotide binding"/>
    <property type="evidence" value="ECO:0007669"/>
    <property type="project" value="InterPro"/>
</dbReference>
<dbReference type="PRINTS" id="PR00370">
    <property type="entry name" value="FMOXYGENASE"/>
</dbReference>
<dbReference type="Pfam" id="PF00743">
    <property type="entry name" value="FMO-like"/>
    <property type="match status" value="1"/>
</dbReference>
<evidence type="ECO:0000256" key="1">
    <source>
        <dbReference type="ARBA" id="ARBA00010139"/>
    </source>
</evidence>
<evidence type="ECO:0000313" key="6">
    <source>
        <dbReference type="EMBL" id="KAG9069480.1"/>
    </source>
</evidence>
<evidence type="ECO:0000313" key="7">
    <source>
        <dbReference type="Proteomes" id="UP000707451"/>
    </source>
</evidence>
<dbReference type="InterPro" id="IPR051209">
    <property type="entry name" value="FAD-bind_Monooxygenase_sf"/>
</dbReference>
<accession>A0A9P7XY30</accession>
<dbReference type="PANTHER" id="PTHR42877:SF4">
    <property type="entry name" value="FAD_NAD(P)-BINDING DOMAIN-CONTAINING PROTEIN-RELATED"/>
    <property type="match status" value="1"/>
</dbReference>
<gene>
    <name evidence="6" type="ORF">KI688_010383</name>
</gene>
<comment type="similarity">
    <text evidence="1">Belongs to the FAD-binding monooxygenase family.</text>
</comment>
<feature type="region of interest" description="Disordered" evidence="5">
    <location>
        <begin position="504"/>
        <end position="553"/>
    </location>
</feature>
<keyword evidence="4" id="KW-0560">Oxidoreductase</keyword>
<dbReference type="InterPro" id="IPR036188">
    <property type="entry name" value="FAD/NAD-bd_sf"/>
</dbReference>
<dbReference type="EMBL" id="JAHRHY010000005">
    <property type="protein sequence ID" value="KAG9069480.1"/>
    <property type="molecule type" value="Genomic_DNA"/>
</dbReference>
<dbReference type="SUPFAM" id="SSF51905">
    <property type="entry name" value="FAD/NAD(P)-binding domain"/>
    <property type="match status" value="1"/>
</dbReference>
<keyword evidence="2" id="KW-0285">Flavoprotein</keyword>
<dbReference type="PANTHER" id="PTHR42877">
    <property type="entry name" value="L-ORNITHINE N(5)-MONOOXYGENASE-RELATED"/>
    <property type="match status" value="1"/>
</dbReference>
<dbReference type="InterPro" id="IPR000960">
    <property type="entry name" value="Flavin_mOase"/>
</dbReference>
<evidence type="ECO:0000256" key="5">
    <source>
        <dbReference type="SAM" id="MobiDB-lite"/>
    </source>
</evidence>
<dbReference type="AlphaFoldDB" id="A0A9P7XY30"/>
<feature type="compositionally biased region" description="Polar residues" evidence="5">
    <location>
        <begin position="536"/>
        <end position="553"/>
    </location>
</feature>
<dbReference type="InterPro" id="IPR020946">
    <property type="entry name" value="Flavin_mOase-like"/>
</dbReference>
<organism evidence="6 7">
    <name type="scientific">Linnemannia hyalina</name>
    <dbReference type="NCBI Taxonomy" id="64524"/>
    <lineage>
        <taxon>Eukaryota</taxon>
        <taxon>Fungi</taxon>
        <taxon>Fungi incertae sedis</taxon>
        <taxon>Mucoromycota</taxon>
        <taxon>Mortierellomycotina</taxon>
        <taxon>Mortierellomycetes</taxon>
        <taxon>Mortierellales</taxon>
        <taxon>Mortierellaceae</taxon>
        <taxon>Linnemannia</taxon>
    </lineage>
</organism>
<keyword evidence="3" id="KW-0274">FAD</keyword>
<dbReference type="Gene3D" id="3.50.50.60">
    <property type="entry name" value="FAD/NAD(P)-binding domain"/>
    <property type="match status" value="2"/>
</dbReference>
<proteinExistence type="inferred from homology"/>
<reference evidence="6" key="1">
    <citation type="submission" date="2021-06" db="EMBL/GenBank/DDBJ databases">
        <title>Genome Sequence of Mortierella hyaline Strain SCG-10, a Cold-Adapted, Nitrate-Reducing Fungus Isolated from Soil in Minnesota, USA.</title>
        <authorList>
            <person name="Aldossari N."/>
        </authorList>
    </citation>
    <scope>NUCLEOTIDE SEQUENCE</scope>
    <source>
        <strain evidence="6">SCG-10</strain>
    </source>
</reference>
<evidence type="ECO:0000256" key="3">
    <source>
        <dbReference type="ARBA" id="ARBA00022827"/>
    </source>
</evidence>
<evidence type="ECO:0008006" key="8">
    <source>
        <dbReference type="Google" id="ProtNLM"/>
    </source>
</evidence>
<comment type="caution">
    <text evidence="6">The sequence shown here is derived from an EMBL/GenBank/DDBJ whole genome shotgun (WGS) entry which is preliminary data.</text>
</comment>
<dbReference type="Proteomes" id="UP000707451">
    <property type="component" value="Unassembled WGS sequence"/>
</dbReference>
<keyword evidence="7" id="KW-1185">Reference proteome</keyword>
<dbReference type="GO" id="GO:0004499">
    <property type="term" value="F:N,N-dimethylaniline monooxygenase activity"/>
    <property type="evidence" value="ECO:0007669"/>
    <property type="project" value="InterPro"/>
</dbReference>
<dbReference type="GO" id="GO:0050661">
    <property type="term" value="F:NADP binding"/>
    <property type="evidence" value="ECO:0007669"/>
    <property type="project" value="InterPro"/>
</dbReference>